<organism evidence="2 3">
    <name type="scientific">Cirrhinus mrigala</name>
    <name type="common">Mrigala</name>
    <dbReference type="NCBI Taxonomy" id="683832"/>
    <lineage>
        <taxon>Eukaryota</taxon>
        <taxon>Metazoa</taxon>
        <taxon>Chordata</taxon>
        <taxon>Craniata</taxon>
        <taxon>Vertebrata</taxon>
        <taxon>Euteleostomi</taxon>
        <taxon>Actinopterygii</taxon>
        <taxon>Neopterygii</taxon>
        <taxon>Teleostei</taxon>
        <taxon>Ostariophysi</taxon>
        <taxon>Cypriniformes</taxon>
        <taxon>Cyprinidae</taxon>
        <taxon>Labeoninae</taxon>
        <taxon>Labeonini</taxon>
        <taxon>Cirrhinus</taxon>
    </lineage>
</organism>
<name>A0ABD0P0V5_CIRMR</name>
<feature type="compositionally biased region" description="Low complexity" evidence="1">
    <location>
        <begin position="242"/>
        <end position="252"/>
    </location>
</feature>
<evidence type="ECO:0000313" key="3">
    <source>
        <dbReference type="Proteomes" id="UP001529510"/>
    </source>
</evidence>
<protein>
    <submittedName>
        <fullName evidence="2">Uncharacterized protein</fullName>
    </submittedName>
</protein>
<feature type="region of interest" description="Disordered" evidence="1">
    <location>
        <begin position="374"/>
        <end position="402"/>
    </location>
</feature>
<gene>
    <name evidence="2" type="ORF">M9458_035954</name>
</gene>
<dbReference type="Proteomes" id="UP001529510">
    <property type="component" value="Unassembled WGS sequence"/>
</dbReference>
<feature type="region of interest" description="Disordered" evidence="1">
    <location>
        <begin position="483"/>
        <end position="607"/>
    </location>
</feature>
<feature type="non-terminal residue" evidence="2">
    <location>
        <position position="607"/>
    </location>
</feature>
<feature type="compositionally biased region" description="Pro residues" evidence="1">
    <location>
        <begin position="275"/>
        <end position="285"/>
    </location>
</feature>
<keyword evidence="3" id="KW-1185">Reference proteome</keyword>
<feature type="compositionally biased region" description="Basic and acidic residues" evidence="1">
    <location>
        <begin position="171"/>
        <end position="181"/>
    </location>
</feature>
<feature type="compositionally biased region" description="Basic and acidic residues" evidence="1">
    <location>
        <begin position="588"/>
        <end position="607"/>
    </location>
</feature>
<feature type="compositionally biased region" description="Polar residues" evidence="1">
    <location>
        <begin position="253"/>
        <end position="273"/>
    </location>
</feature>
<feature type="compositionally biased region" description="Basic residues" evidence="1">
    <location>
        <begin position="544"/>
        <end position="562"/>
    </location>
</feature>
<feature type="region of interest" description="Disordered" evidence="1">
    <location>
        <begin position="59"/>
        <end position="144"/>
    </location>
</feature>
<feature type="region of interest" description="Disordered" evidence="1">
    <location>
        <begin position="418"/>
        <end position="437"/>
    </location>
</feature>
<evidence type="ECO:0000256" key="1">
    <source>
        <dbReference type="SAM" id="MobiDB-lite"/>
    </source>
</evidence>
<sequence>VKEVSPVVLVKSPGTRFFPEPYLPDNVKPNIFPPQSPDAKIPHSPVAQIVVLSPICSQPVSQPEMASPKSPVQPEPCACSPTGNPLSPICTQSQPCNEPPSPLSTSSPVRTQPVPAVTSTPLAKPASEKRTNEPLKDLVPEETPVKKTDLIEEFWLKSAEIRKSLGLTPLDRSRTTVEKSLVKTPTPDSSSPKSYTPDDLSEEQRPAFTGRSIIRRINITLEGQVISPIEPKSSGSEKKDLSSSSGLGLNGSVTTSQTAASDSYNNSDSTMLTPPSSPPPPPPNEEPASLLNKRPQVSWDNLLEATEEPKPVAAPPKPKTPVSPPQPKAVTAPVPEPRTNPPVVMRVKEPNKPRREEVRKSFVECVDEIPFADDVEDTYDDRSPDTSGLEKFYTPPTSKVSREKPPFHLALAMENGKPNIAGGVSRTAKGSQQFSPEAKEIAEERMRAREKSVKSQALKDAMAKQLTKMKESDAAKGAVAKVAWNVPETTGKNKKQLNAPKDSAVKALESKKQTEAPPDRFFTTPTGKTLDSSVTSSESSTGGKSKKRSSLFSPRKNKKEKKAKKETPPKHKSLWKAVFSGYKKDKKKKDDNSTTADSGKKKESSLD</sequence>
<feature type="compositionally biased region" description="Basic and acidic residues" evidence="1">
    <location>
        <begin position="346"/>
        <end position="358"/>
    </location>
</feature>
<accession>A0ABD0P0V5</accession>
<feature type="non-terminal residue" evidence="2">
    <location>
        <position position="1"/>
    </location>
</feature>
<feature type="compositionally biased region" description="Low complexity" evidence="1">
    <location>
        <begin position="532"/>
        <end position="543"/>
    </location>
</feature>
<feature type="compositionally biased region" description="Basic and acidic residues" evidence="1">
    <location>
        <begin position="126"/>
        <end position="144"/>
    </location>
</feature>
<feature type="compositionally biased region" description="Basic and acidic residues" evidence="1">
    <location>
        <begin position="508"/>
        <end position="518"/>
    </location>
</feature>
<evidence type="ECO:0000313" key="2">
    <source>
        <dbReference type="EMBL" id="KAL0167732.1"/>
    </source>
</evidence>
<feature type="compositionally biased region" description="Low complexity" evidence="1">
    <location>
        <begin position="183"/>
        <end position="198"/>
    </location>
</feature>
<feature type="compositionally biased region" description="Pro residues" evidence="1">
    <location>
        <begin position="312"/>
        <end position="327"/>
    </location>
</feature>
<reference evidence="2 3" key="1">
    <citation type="submission" date="2024-05" db="EMBL/GenBank/DDBJ databases">
        <title>Genome sequencing and assembly of Indian major carp, Cirrhinus mrigala (Hamilton, 1822).</title>
        <authorList>
            <person name="Mohindra V."/>
            <person name="Chowdhury L.M."/>
            <person name="Lal K."/>
            <person name="Jena J.K."/>
        </authorList>
    </citation>
    <scope>NUCLEOTIDE SEQUENCE [LARGE SCALE GENOMIC DNA]</scope>
    <source>
        <strain evidence="2">CM1030</strain>
        <tissue evidence="2">Blood</tissue>
    </source>
</reference>
<proteinExistence type="predicted"/>
<feature type="compositionally biased region" description="Polar residues" evidence="1">
    <location>
        <begin position="81"/>
        <end position="96"/>
    </location>
</feature>
<feature type="region of interest" description="Disordered" evidence="1">
    <location>
        <begin position="165"/>
        <end position="358"/>
    </location>
</feature>
<comment type="caution">
    <text evidence="2">The sequence shown here is derived from an EMBL/GenBank/DDBJ whole genome shotgun (WGS) entry which is preliminary data.</text>
</comment>
<dbReference type="AlphaFoldDB" id="A0ABD0P0V5"/>
<dbReference type="EMBL" id="JAMKFB020000018">
    <property type="protein sequence ID" value="KAL0167732.1"/>
    <property type="molecule type" value="Genomic_DNA"/>
</dbReference>